<proteinExistence type="predicted"/>
<sequence length="102" mass="11486">MRLKISGGFSTQKRSLLQKSDWLKYEFQCTENLRMNAVDTQNRDHKTVKDVLLLAFGFEFSNLFPKLAVPASMLVQLPAGPLSDPNFLSRSNIREKATPGGQ</sequence>
<dbReference type="AlphaFoldDB" id="A0AAV2B0S5"/>
<keyword evidence="2" id="KW-1185">Reference proteome</keyword>
<accession>A0AAV2B0S5</accession>
<dbReference type="EMBL" id="CAXIEN010000243">
    <property type="protein sequence ID" value="CAL1289094.1"/>
    <property type="molecule type" value="Genomic_DNA"/>
</dbReference>
<evidence type="ECO:0000313" key="2">
    <source>
        <dbReference type="Proteomes" id="UP001497382"/>
    </source>
</evidence>
<evidence type="ECO:0000313" key="1">
    <source>
        <dbReference type="EMBL" id="CAL1289094.1"/>
    </source>
</evidence>
<protein>
    <submittedName>
        <fullName evidence="1">Uncharacterized protein</fullName>
    </submittedName>
</protein>
<organism evidence="1 2">
    <name type="scientific">Larinioides sclopetarius</name>
    <dbReference type="NCBI Taxonomy" id="280406"/>
    <lineage>
        <taxon>Eukaryota</taxon>
        <taxon>Metazoa</taxon>
        <taxon>Ecdysozoa</taxon>
        <taxon>Arthropoda</taxon>
        <taxon>Chelicerata</taxon>
        <taxon>Arachnida</taxon>
        <taxon>Araneae</taxon>
        <taxon>Araneomorphae</taxon>
        <taxon>Entelegynae</taxon>
        <taxon>Araneoidea</taxon>
        <taxon>Araneidae</taxon>
        <taxon>Larinioides</taxon>
    </lineage>
</organism>
<name>A0AAV2B0S5_9ARAC</name>
<reference evidence="1 2" key="1">
    <citation type="submission" date="2024-04" db="EMBL/GenBank/DDBJ databases">
        <authorList>
            <person name="Rising A."/>
            <person name="Reimegard J."/>
            <person name="Sonavane S."/>
            <person name="Akerstrom W."/>
            <person name="Nylinder S."/>
            <person name="Hedman E."/>
            <person name="Kallberg Y."/>
        </authorList>
    </citation>
    <scope>NUCLEOTIDE SEQUENCE [LARGE SCALE GENOMIC DNA]</scope>
</reference>
<comment type="caution">
    <text evidence="1">The sequence shown here is derived from an EMBL/GenBank/DDBJ whole genome shotgun (WGS) entry which is preliminary data.</text>
</comment>
<gene>
    <name evidence="1" type="ORF">LARSCL_LOCUS15731</name>
</gene>
<dbReference type="Proteomes" id="UP001497382">
    <property type="component" value="Unassembled WGS sequence"/>
</dbReference>